<dbReference type="SMART" id="SM00331">
    <property type="entry name" value="PP2C_SIG"/>
    <property type="match status" value="1"/>
</dbReference>
<dbReference type="SUPFAM" id="SSF52172">
    <property type="entry name" value="CheY-like"/>
    <property type="match status" value="1"/>
</dbReference>
<dbReference type="CDD" id="cd16936">
    <property type="entry name" value="HATPase_RsbW-like"/>
    <property type="match status" value="1"/>
</dbReference>
<dbReference type="AlphaFoldDB" id="A0AAE4AR97"/>
<dbReference type="SMART" id="SM00448">
    <property type="entry name" value="REC"/>
    <property type="match status" value="1"/>
</dbReference>
<dbReference type="InterPro" id="IPR052016">
    <property type="entry name" value="Bact_Sigma-Reg"/>
</dbReference>
<feature type="modified residue" description="4-aspartylphosphate" evidence="2">
    <location>
        <position position="56"/>
    </location>
</feature>
<dbReference type="InterPro" id="IPR036890">
    <property type="entry name" value="HATPase_C_sf"/>
</dbReference>
<dbReference type="InterPro" id="IPR001932">
    <property type="entry name" value="PPM-type_phosphatase-like_dom"/>
</dbReference>
<dbReference type="Gene3D" id="3.40.50.2300">
    <property type="match status" value="1"/>
</dbReference>
<organism evidence="4 5">
    <name type="scientific">Oligosphaera ethanolica</name>
    <dbReference type="NCBI Taxonomy" id="760260"/>
    <lineage>
        <taxon>Bacteria</taxon>
        <taxon>Pseudomonadati</taxon>
        <taxon>Lentisphaerota</taxon>
        <taxon>Oligosphaeria</taxon>
        <taxon>Oligosphaerales</taxon>
        <taxon>Oligosphaeraceae</taxon>
        <taxon>Oligosphaera</taxon>
    </lineage>
</organism>
<keyword evidence="5" id="KW-1185">Reference proteome</keyword>
<gene>
    <name evidence="4" type="ORF">J3R75_003374</name>
</gene>
<comment type="caution">
    <text evidence="4">The sequence shown here is derived from an EMBL/GenBank/DDBJ whole genome shotgun (WGS) entry which is preliminary data.</text>
</comment>
<dbReference type="Proteomes" id="UP001238163">
    <property type="component" value="Unassembled WGS sequence"/>
</dbReference>
<evidence type="ECO:0000313" key="4">
    <source>
        <dbReference type="EMBL" id="MDQ0291267.1"/>
    </source>
</evidence>
<sequence>MTNQTYNVLAVDDEKFSLVLLQSCLRNENYNLTTCDNALQAVKEFKTHDFDVILLDVMLGSIDGFEVRKLIREYNQKIPIIFLTSLLDDINSSLINRISDDQYSYYLNKSFQKKQLMEKIEHAVRVYREESDAARFYKQLNVDLLLAREVQRVLLPPWCSLNKHMLTTYLYEPCFRISGDSLDLVELGSGKYLLFLADIAGHGIQSALYMSAIQSFLKALRLEMVEQAWLPNVILNRINQFFCNDLSGGSYMTCLVAIFDYPKQRLVFQSAGHPGLICCSRREQRAYEIDMGDKGGVPVGWFARTVYQEEDNVYYELDPGDIILGYTDGLIDLKNDREETVATPLLLSLLTSLMEKSTFLPLPYLLRSALDQIGYNIVPDDVCIVEVRGVPKGDDNILQLINLSKGDVSRGVEHFWRFVEERTHDNELATRVELLLSEFLNNVIEYECANRPGLRSGILVQICLREPDTVFVTVLDREPKSDQDKLQLSRDAADVFEQQNKAMASSGRGLAIIRTISSNIMRKHFNGLNQTEFLIRSAQPWSVQS</sequence>
<dbReference type="Pfam" id="PF13581">
    <property type="entry name" value="HATPase_c_2"/>
    <property type="match status" value="1"/>
</dbReference>
<dbReference type="PROSITE" id="PS50110">
    <property type="entry name" value="RESPONSE_REGULATORY"/>
    <property type="match status" value="1"/>
</dbReference>
<proteinExistence type="predicted"/>
<dbReference type="InterPro" id="IPR011006">
    <property type="entry name" value="CheY-like_superfamily"/>
</dbReference>
<dbReference type="GO" id="GO:0000160">
    <property type="term" value="P:phosphorelay signal transduction system"/>
    <property type="evidence" value="ECO:0007669"/>
    <property type="project" value="InterPro"/>
</dbReference>
<evidence type="ECO:0000313" key="5">
    <source>
        <dbReference type="Proteomes" id="UP001238163"/>
    </source>
</evidence>
<dbReference type="Pfam" id="PF07228">
    <property type="entry name" value="SpoIIE"/>
    <property type="match status" value="1"/>
</dbReference>
<protein>
    <submittedName>
        <fullName evidence="4">Serine phosphatase RsbU (Regulator of sigma subunit)/anti-sigma regulatory factor (Ser/Thr protein kinase)</fullName>
    </submittedName>
</protein>
<keyword evidence="2" id="KW-0597">Phosphoprotein</keyword>
<evidence type="ECO:0000259" key="3">
    <source>
        <dbReference type="PROSITE" id="PS50110"/>
    </source>
</evidence>
<name>A0AAE4AR97_9BACT</name>
<dbReference type="Pfam" id="PF00072">
    <property type="entry name" value="Response_reg"/>
    <property type="match status" value="1"/>
</dbReference>
<dbReference type="InterPro" id="IPR001789">
    <property type="entry name" value="Sig_transdc_resp-reg_receiver"/>
</dbReference>
<evidence type="ECO:0000256" key="1">
    <source>
        <dbReference type="ARBA" id="ARBA00022801"/>
    </source>
</evidence>
<dbReference type="GO" id="GO:0016791">
    <property type="term" value="F:phosphatase activity"/>
    <property type="evidence" value="ECO:0007669"/>
    <property type="project" value="TreeGrafter"/>
</dbReference>
<dbReference type="RefSeq" id="WP_307263810.1">
    <property type="nucleotide sequence ID" value="NZ_JAUSVL010000001.1"/>
</dbReference>
<keyword evidence="1" id="KW-0378">Hydrolase</keyword>
<dbReference type="PANTHER" id="PTHR43156:SF2">
    <property type="entry name" value="STAGE II SPORULATION PROTEIN E"/>
    <property type="match status" value="1"/>
</dbReference>
<dbReference type="Gene3D" id="3.60.40.10">
    <property type="entry name" value="PPM-type phosphatase domain"/>
    <property type="match status" value="1"/>
</dbReference>
<reference evidence="4" key="1">
    <citation type="submission" date="2023-07" db="EMBL/GenBank/DDBJ databases">
        <title>Genomic Encyclopedia of Type Strains, Phase IV (KMG-IV): sequencing the most valuable type-strain genomes for metagenomic binning, comparative biology and taxonomic classification.</title>
        <authorList>
            <person name="Goeker M."/>
        </authorList>
    </citation>
    <scope>NUCLEOTIDE SEQUENCE</scope>
    <source>
        <strain evidence="4">DSM 24202</strain>
    </source>
</reference>
<evidence type="ECO:0000256" key="2">
    <source>
        <dbReference type="PROSITE-ProRule" id="PRU00169"/>
    </source>
</evidence>
<accession>A0AAE4AR97</accession>
<dbReference type="InterPro" id="IPR036457">
    <property type="entry name" value="PPM-type-like_dom_sf"/>
</dbReference>
<feature type="domain" description="Response regulatory" evidence="3">
    <location>
        <begin position="7"/>
        <end position="124"/>
    </location>
</feature>
<dbReference type="EMBL" id="JAUSVL010000001">
    <property type="protein sequence ID" value="MDQ0291267.1"/>
    <property type="molecule type" value="Genomic_DNA"/>
</dbReference>
<dbReference type="PANTHER" id="PTHR43156">
    <property type="entry name" value="STAGE II SPORULATION PROTEIN E-RELATED"/>
    <property type="match status" value="1"/>
</dbReference>
<dbReference type="CDD" id="cd17574">
    <property type="entry name" value="REC_OmpR"/>
    <property type="match status" value="1"/>
</dbReference>
<dbReference type="Gene3D" id="3.30.565.10">
    <property type="entry name" value="Histidine kinase-like ATPase, C-terminal domain"/>
    <property type="match status" value="1"/>
</dbReference>
<dbReference type="InterPro" id="IPR003594">
    <property type="entry name" value="HATPase_dom"/>
</dbReference>